<sequence>MRRAGFPRPKGSSKRLCMGMNLNSNYNYENNQIKALLKNSPLKKFTQGREVETGKTQPPGLSTEMLN</sequence>
<feature type="region of interest" description="Disordered" evidence="1">
    <location>
        <begin position="45"/>
        <end position="67"/>
    </location>
</feature>
<organism evidence="2 3">
    <name type="scientific">candidate division MSBL1 archaeon SCGC-AAA259M10</name>
    <dbReference type="NCBI Taxonomy" id="1698270"/>
    <lineage>
        <taxon>Archaea</taxon>
        <taxon>Methanobacteriati</taxon>
        <taxon>Methanobacteriota</taxon>
        <taxon>candidate division MSBL1</taxon>
    </lineage>
</organism>
<name>A0A133UZP0_9EURY</name>
<dbReference type="AlphaFoldDB" id="A0A133UZP0"/>
<accession>A0A133UZP0</accession>
<keyword evidence="3" id="KW-1185">Reference proteome</keyword>
<dbReference type="Proteomes" id="UP000070341">
    <property type="component" value="Unassembled WGS sequence"/>
</dbReference>
<evidence type="ECO:0000313" key="2">
    <source>
        <dbReference type="EMBL" id="KXA99650.1"/>
    </source>
</evidence>
<reference evidence="2 3" key="1">
    <citation type="journal article" date="2016" name="Sci. Rep.">
        <title>Metabolic traits of an uncultured archaeal lineage -MSBL1- from brine pools of the Red Sea.</title>
        <authorList>
            <person name="Mwirichia R."/>
            <person name="Alam I."/>
            <person name="Rashid M."/>
            <person name="Vinu M."/>
            <person name="Ba-Alawi W."/>
            <person name="Anthony Kamau A."/>
            <person name="Kamanda Ngugi D."/>
            <person name="Goker M."/>
            <person name="Klenk H.P."/>
            <person name="Bajic V."/>
            <person name="Stingl U."/>
        </authorList>
    </citation>
    <scope>NUCLEOTIDE SEQUENCE [LARGE SCALE GENOMIC DNA]</scope>
    <source>
        <strain evidence="2">SCGC-AAA259M10</strain>
    </source>
</reference>
<evidence type="ECO:0000256" key="1">
    <source>
        <dbReference type="SAM" id="MobiDB-lite"/>
    </source>
</evidence>
<protein>
    <submittedName>
        <fullName evidence="2">Uncharacterized protein</fullName>
    </submittedName>
</protein>
<gene>
    <name evidence="2" type="ORF">AKJ40_02675</name>
</gene>
<dbReference type="EMBL" id="LHXU01000038">
    <property type="protein sequence ID" value="KXA99650.1"/>
    <property type="molecule type" value="Genomic_DNA"/>
</dbReference>
<feature type="compositionally biased region" description="Polar residues" evidence="1">
    <location>
        <begin position="54"/>
        <end position="67"/>
    </location>
</feature>
<evidence type="ECO:0000313" key="3">
    <source>
        <dbReference type="Proteomes" id="UP000070341"/>
    </source>
</evidence>
<proteinExistence type="predicted"/>
<comment type="caution">
    <text evidence="2">The sequence shown here is derived from an EMBL/GenBank/DDBJ whole genome shotgun (WGS) entry which is preliminary data.</text>
</comment>